<dbReference type="GO" id="GO:0016787">
    <property type="term" value="F:hydrolase activity"/>
    <property type="evidence" value="ECO:0007669"/>
    <property type="project" value="UniProtKB-KW"/>
</dbReference>
<dbReference type="PRINTS" id="PR00412">
    <property type="entry name" value="EPOXHYDRLASE"/>
</dbReference>
<evidence type="ECO:0000313" key="4">
    <source>
        <dbReference type="EMBL" id="KAK3202134.1"/>
    </source>
</evidence>
<dbReference type="EMBL" id="WVTA01000014">
    <property type="protein sequence ID" value="KAK3202134.1"/>
    <property type="molecule type" value="Genomic_DNA"/>
</dbReference>
<dbReference type="Gene3D" id="3.40.50.1820">
    <property type="entry name" value="alpha/beta hydrolase"/>
    <property type="match status" value="1"/>
</dbReference>
<evidence type="ECO:0000313" key="5">
    <source>
        <dbReference type="Proteomes" id="UP001280581"/>
    </source>
</evidence>
<reference evidence="4 5" key="1">
    <citation type="submission" date="2021-02" db="EMBL/GenBank/DDBJ databases">
        <title>Genome assembly of Pseudopithomyces chartarum.</title>
        <authorList>
            <person name="Jauregui R."/>
            <person name="Singh J."/>
            <person name="Voisey C."/>
        </authorList>
    </citation>
    <scope>NUCLEOTIDE SEQUENCE [LARGE SCALE GENOMIC DNA]</scope>
    <source>
        <strain evidence="4 5">AGR01</strain>
    </source>
</reference>
<keyword evidence="5" id="KW-1185">Reference proteome</keyword>
<organism evidence="4 5">
    <name type="scientific">Pseudopithomyces chartarum</name>
    <dbReference type="NCBI Taxonomy" id="1892770"/>
    <lineage>
        <taxon>Eukaryota</taxon>
        <taxon>Fungi</taxon>
        <taxon>Dikarya</taxon>
        <taxon>Ascomycota</taxon>
        <taxon>Pezizomycotina</taxon>
        <taxon>Dothideomycetes</taxon>
        <taxon>Pleosporomycetidae</taxon>
        <taxon>Pleosporales</taxon>
        <taxon>Massarineae</taxon>
        <taxon>Didymosphaeriaceae</taxon>
        <taxon>Pseudopithomyces</taxon>
    </lineage>
</organism>
<accession>A0AAN6LPH6</accession>
<proteinExistence type="inferred from homology"/>
<dbReference type="Proteomes" id="UP001280581">
    <property type="component" value="Unassembled WGS sequence"/>
</dbReference>
<protein>
    <recommendedName>
        <fullName evidence="3">AB hydrolase-1 domain-containing protein</fullName>
    </recommendedName>
</protein>
<dbReference type="InterPro" id="IPR029058">
    <property type="entry name" value="AB_hydrolase_fold"/>
</dbReference>
<keyword evidence="1" id="KW-0378">Hydrolase</keyword>
<sequence length="335" mass="37317">MALQQFPDKSKSFKTSDGTTYAYVVVAAKDASKSTFLLLHGFPSSSYDWRHQIESLTHLGHGVIAPDLLGYGGTDSPAELEKYRFKLQAGHIAEILKEEGVAPVIGISHDWGSGLLSRVYNYHPELLKGLVFLSVPYMEPSKFDVDAINGLTEQLFGYPVFGYWHFFNKDDASDIGDKNLTHLQGASLTSLLYPTTPEIQREQLCPYGNAEAWISSGKQSERPSWLSETELATHEKILGSKSYSGPMSWYKATVRGLNDEDEAAVPEDRKSVSLPTLFVNSDQDYITRTEVAGQIAQSGKLSDVQLEVIQGCGHWVQLEKKEELLEILKKFASRF</sequence>
<dbReference type="SUPFAM" id="SSF53474">
    <property type="entry name" value="alpha/beta-Hydrolases"/>
    <property type="match status" value="1"/>
</dbReference>
<dbReference type="Pfam" id="PF00561">
    <property type="entry name" value="Abhydrolase_1"/>
    <property type="match status" value="1"/>
</dbReference>
<dbReference type="PANTHER" id="PTHR43329">
    <property type="entry name" value="EPOXIDE HYDROLASE"/>
    <property type="match status" value="1"/>
</dbReference>
<evidence type="ECO:0000259" key="3">
    <source>
        <dbReference type="Pfam" id="PF00561"/>
    </source>
</evidence>
<name>A0AAN6LPH6_9PLEO</name>
<gene>
    <name evidence="4" type="ORF">GRF29_161g217858</name>
</gene>
<comment type="caution">
    <text evidence="4">The sequence shown here is derived from an EMBL/GenBank/DDBJ whole genome shotgun (WGS) entry which is preliminary data.</text>
</comment>
<dbReference type="AlphaFoldDB" id="A0AAN6LPH6"/>
<evidence type="ECO:0000256" key="1">
    <source>
        <dbReference type="ARBA" id="ARBA00022801"/>
    </source>
</evidence>
<dbReference type="InterPro" id="IPR000073">
    <property type="entry name" value="AB_hydrolase_1"/>
</dbReference>
<dbReference type="InterPro" id="IPR000639">
    <property type="entry name" value="Epox_hydrolase-like"/>
</dbReference>
<evidence type="ECO:0000256" key="2">
    <source>
        <dbReference type="ARBA" id="ARBA00038334"/>
    </source>
</evidence>
<comment type="similarity">
    <text evidence="2">Belongs to the AB hydrolase superfamily. Epoxide hydrolase family.</text>
</comment>
<feature type="domain" description="AB hydrolase-1" evidence="3">
    <location>
        <begin position="35"/>
        <end position="320"/>
    </location>
</feature>